<sequence>MMLLSILPGHLWGSAIVFTPEELTLEKIESELCTIYGNKSKAQNKSLTNMASVNHVDVKALKACKP</sequence>
<organism evidence="1 2">
    <name type="scientific">Phytophthora fragariae</name>
    <dbReference type="NCBI Taxonomy" id="53985"/>
    <lineage>
        <taxon>Eukaryota</taxon>
        <taxon>Sar</taxon>
        <taxon>Stramenopiles</taxon>
        <taxon>Oomycota</taxon>
        <taxon>Peronosporomycetes</taxon>
        <taxon>Peronosporales</taxon>
        <taxon>Peronosporaceae</taxon>
        <taxon>Phytophthora</taxon>
    </lineage>
</organism>
<proteinExistence type="predicted"/>
<reference evidence="1 2" key="1">
    <citation type="submission" date="2018-09" db="EMBL/GenBank/DDBJ databases">
        <title>Genomic investigation of the strawberry pathogen Phytophthora fragariae indicates pathogenicity is determined by transcriptional variation in three key races.</title>
        <authorList>
            <person name="Adams T.M."/>
            <person name="Armitage A.D."/>
            <person name="Sobczyk M.K."/>
            <person name="Bates H.J."/>
            <person name="Dunwell J.M."/>
            <person name="Nellist C.F."/>
            <person name="Harrison R.J."/>
        </authorList>
    </citation>
    <scope>NUCLEOTIDE SEQUENCE [LARGE SCALE GENOMIC DNA]</scope>
    <source>
        <strain evidence="1 2">ONT-3</strain>
    </source>
</reference>
<protein>
    <submittedName>
        <fullName evidence="1">Uncharacterized protein</fullName>
    </submittedName>
</protein>
<dbReference type="EMBL" id="QXFX01000786">
    <property type="protein sequence ID" value="KAE9104331.1"/>
    <property type="molecule type" value="Genomic_DNA"/>
</dbReference>
<dbReference type="AlphaFoldDB" id="A0A6G0L0U8"/>
<evidence type="ECO:0000313" key="1">
    <source>
        <dbReference type="EMBL" id="KAE9104331.1"/>
    </source>
</evidence>
<accession>A0A6G0L0U8</accession>
<gene>
    <name evidence="1" type="ORF">PF010_g13428</name>
</gene>
<dbReference type="Proteomes" id="UP000488956">
    <property type="component" value="Unassembled WGS sequence"/>
</dbReference>
<comment type="caution">
    <text evidence="1">The sequence shown here is derived from an EMBL/GenBank/DDBJ whole genome shotgun (WGS) entry which is preliminary data.</text>
</comment>
<name>A0A6G0L0U8_9STRA</name>
<evidence type="ECO:0000313" key="2">
    <source>
        <dbReference type="Proteomes" id="UP000488956"/>
    </source>
</evidence>